<dbReference type="EMBL" id="FUEZ01000003">
    <property type="protein sequence ID" value="SPM39407.1"/>
    <property type="molecule type" value="Genomic_DNA"/>
</dbReference>
<accession>A0A2U3P6L8</accession>
<dbReference type="Proteomes" id="UP000240424">
    <property type="component" value="Unassembled WGS sequence"/>
</dbReference>
<dbReference type="AlphaFoldDB" id="A0A2U3P6L8"/>
<dbReference type="Pfam" id="PF06197">
    <property type="entry name" value="DUF998"/>
    <property type="match status" value="1"/>
</dbReference>
<keyword evidence="3" id="KW-1185">Reference proteome</keyword>
<gene>
    <name evidence="2" type="ORF">MNAB215_1590</name>
</gene>
<keyword evidence="1" id="KW-0472">Membrane</keyword>
<feature type="transmembrane region" description="Helical" evidence="1">
    <location>
        <begin position="84"/>
        <end position="103"/>
    </location>
</feature>
<name>A0A2U3P6L8_9MYCO</name>
<reference evidence="2 3" key="1">
    <citation type="submission" date="2017-01" db="EMBL/GenBank/DDBJ databases">
        <authorList>
            <consortium name="Urmite Genomes"/>
        </authorList>
    </citation>
    <scope>NUCLEOTIDE SEQUENCE [LARGE SCALE GENOMIC DNA]</scope>
    <source>
        <strain evidence="2 3">AB215</strain>
    </source>
</reference>
<keyword evidence="1" id="KW-1133">Transmembrane helix</keyword>
<dbReference type="InterPro" id="IPR009339">
    <property type="entry name" value="DUF998"/>
</dbReference>
<evidence type="ECO:0000313" key="2">
    <source>
        <dbReference type="EMBL" id="SPM39407.1"/>
    </source>
</evidence>
<sequence length="204" mass="21259">LAARRGAVLWVVAAVGYLILEAVAAAGVVPAYSYARNYISDLGVSAVSPRSYLMQAAFYLQGILFILGAGLIVGIPESPRARAFLGLIGANSIGNIVIGAVHSGNVHRAGAALAIVGGNTAILAGAAVIATGDGWRWYRRISILVAALGLLSLLMLLINSVTSQTNLLPDGMWERASVYSIILWQLTTAVYLLTARRRAAGEAG</sequence>
<feature type="transmembrane region" description="Helical" evidence="1">
    <location>
        <begin position="52"/>
        <end position="72"/>
    </location>
</feature>
<feature type="transmembrane region" description="Helical" evidence="1">
    <location>
        <begin position="141"/>
        <end position="158"/>
    </location>
</feature>
<proteinExistence type="predicted"/>
<feature type="transmembrane region" description="Helical" evidence="1">
    <location>
        <begin position="109"/>
        <end position="129"/>
    </location>
</feature>
<dbReference type="STRING" id="1841861.GCA_900157365_05792"/>
<feature type="non-terminal residue" evidence="2">
    <location>
        <position position="1"/>
    </location>
</feature>
<evidence type="ECO:0000256" key="1">
    <source>
        <dbReference type="SAM" id="Phobius"/>
    </source>
</evidence>
<protein>
    <submittedName>
        <fullName evidence="2">Uncharacterized membrane protein</fullName>
    </submittedName>
</protein>
<keyword evidence="1" id="KW-0812">Transmembrane</keyword>
<organism evidence="2 3">
    <name type="scientific">Mycobacterium numidiamassiliense</name>
    <dbReference type="NCBI Taxonomy" id="1841861"/>
    <lineage>
        <taxon>Bacteria</taxon>
        <taxon>Bacillati</taxon>
        <taxon>Actinomycetota</taxon>
        <taxon>Actinomycetes</taxon>
        <taxon>Mycobacteriales</taxon>
        <taxon>Mycobacteriaceae</taxon>
        <taxon>Mycobacterium</taxon>
    </lineage>
</organism>
<feature type="transmembrane region" description="Helical" evidence="1">
    <location>
        <begin position="7"/>
        <end position="32"/>
    </location>
</feature>
<feature type="transmembrane region" description="Helical" evidence="1">
    <location>
        <begin position="178"/>
        <end position="195"/>
    </location>
</feature>
<evidence type="ECO:0000313" key="3">
    <source>
        <dbReference type="Proteomes" id="UP000240424"/>
    </source>
</evidence>